<dbReference type="InterPro" id="IPR020846">
    <property type="entry name" value="MFS_dom"/>
</dbReference>
<dbReference type="AlphaFoldDB" id="A0AA36D4P2"/>
<dbReference type="GO" id="GO:0015149">
    <property type="term" value="F:hexose transmembrane transporter activity"/>
    <property type="evidence" value="ECO:0007669"/>
    <property type="project" value="TreeGrafter"/>
</dbReference>
<dbReference type="Pfam" id="PF00083">
    <property type="entry name" value="Sugar_tr"/>
    <property type="match status" value="1"/>
</dbReference>
<feature type="transmembrane region" description="Helical" evidence="5">
    <location>
        <begin position="466"/>
        <end position="490"/>
    </location>
</feature>
<name>A0AA36D4P2_9BILA</name>
<feature type="transmembrane region" description="Helical" evidence="5">
    <location>
        <begin position="134"/>
        <end position="156"/>
    </location>
</feature>
<reference evidence="7" key="1">
    <citation type="submission" date="2023-06" db="EMBL/GenBank/DDBJ databases">
        <authorList>
            <person name="Delattre M."/>
        </authorList>
    </citation>
    <scope>NUCLEOTIDE SEQUENCE</scope>
    <source>
        <strain evidence="7">AF72</strain>
    </source>
</reference>
<evidence type="ECO:0000259" key="6">
    <source>
        <dbReference type="PROSITE" id="PS50850"/>
    </source>
</evidence>
<accession>A0AA36D4P2</accession>
<keyword evidence="8" id="KW-1185">Reference proteome</keyword>
<protein>
    <recommendedName>
        <fullName evidence="6">Major facilitator superfamily (MFS) profile domain-containing protein</fullName>
    </recommendedName>
</protein>
<gene>
    <name evidence="7" type="ORF">MSPICULIGERA_LOCUS17979</name>
</gene>
<dbReference type="GO" id="GO:0016020">
    <property type="term" value="C:membrane"/>
    <property type="evidence" value="ECO:0007669"/>
    <property type="project" value="UniProtKB-SubCell"/>
</dbReference>
<dbReference type="SUPFAM" id="SSF103473">
    <property type="entry name" value="MFS general substrate transporter"/>
    <property type="match status" value="1"/>
</dbReference>
<evidence type="ECO:0000256" key="2">
    <source>
        <dbReference type="ARBA" id="ARBA00022692"/>
    </source>
</evidence>
<dbReference type="PANTHER" id="PTHR23503">
    <property type="entry name" value="SOLUTE CARRIER FAMILY 2"/>
    <property type="match status" value="1"/>
</dbReference>
<dbReference type="InterPro" id="IPR005829">
    <property type="entry name" value="Sugar_transporter_CS"/>
</dbReference>
<feature type="transmembrane region" description="Helical" evidence="5">
    <location>
        <begin position="106"/>
        <end position="128"/>
    </location>
</feature>
<feature type="transmembrane region" description="Helical" evidence="5">
    <location>
        <begin position="381"/>
        <end position="403"/>
    </location>
</feature>
<comment type="subcellular location">
    <subcellularLocation>
        <location evidence="1">Membrane</location>
        <topology evidence="1">Multi-pass membrane protein</topology>
    </subcellularLocation>
</comment>
<feature type="transmembrane region" description="Helical" evidence="5">
    <location>
        <begin position="20"/>
        <end position="39"/>
    </location>
</feature>
<feature type="non-terminal residue" evidence="7">
    <location>
        <position position="536"/>
    </location>
</feature>
<proteinExistence type="predicted"/>
<dbReference type="Proteomes" id="UP001177023">
    <property type="component" value="Unassembled WGS sequence"/>
</dbReference>
<sequence length="536" mass="59915">MPTFSKIRQILPKVRSGFRADACCVLVGLFLSFIGNFHYGYSTTFLNTPVDEFKDFLNKSLSHGANHPSAGTIDVWWNLVLNIPFAGFFFGLFLNPLLNDKFGRKVGFLTGSLGSLISAILRFTSIWWEHIGLLVFARILTSLCTAATYSSLLLYLQECAPTHLRGTLTFLSEVVFASMCLLGMLLGTDQLLGKNLLALTAVPIAPCLFFLVALFFFPETPKFLFLVKNDRVKAARSIRFYHGQKADVDTILEEMAQEAESKELPSFLKTCRIVLRTDHTRNAFILSVVCLQNCVGMWSLLLSSTYFLEQSDVPSTVAEWGSNAMMAAYIAGTIGGAVLIDVYGRRPLLITFTIINVGSLASLVIFDQLHHLADWVKWGCLPALIVYGISYGLAVGPISWFICNELTPMQFRSCVQSLSYAVNTLIVVGLSFAVLPLYDAIGSWAFLPLYPLYRDVRASSWSTANVISNICAFLKIGLPFVFLLFTPGLWKKTDYIWEKPRLSYLGDYLLVLKSDMDYRYSSAFPQLNRADLDHLM</sequence>
<feature type="transmembrane region" description="Helical" evidence="5">
    <location>
        <begin position="347"/>
        <end position="366"/>
    </location>
</feature>
<feature type="transmembrane region" description="Helical" evidence="5">
    <location>
        <begin position="424"/>
        <end position="446"/>
    </location>
</feature>
<evidence type="ECO:0000313" key="8">
    <source>
        <dbReference type="Proteomes" id="UP001177023"/>
    </source>
</evidence>
<dbReference type="PROSITE" id="PS00216">
    <property type="entry name" value="SUGAR_TRANSPORT_1"/>
    <property type="match status" value="1"/>
</dbReference>
<dbReference type="InterPro" id="IPR005828">
    <property type="entry name" value="MFS_sugar_transport-like"/>
</dbReference>
<feature type="transmembrane region" description="Helical" evidence="5">
    <location>
        <begin position="320"/>
        <end position="340"/>
    </location>
</feature>
<feature type="transmembrane region" description="Helical" evidence="5">
    <location>
        <begin position="75"/>
        <end position="94"/>
    </location>
</feature>
<feature type="domain" description="Major facilitator superfamily (MFS) profile" evidence="6">
    <location>
        <begin position="28"/>
        <end position="489"/>
    </location>
</feature>
<dbReference type="Pfam" id="PF10149">
    <property type="entry name" value="TM231"/>
    <property type="match status" value="1"/>
</dbReference>
<evidence type="ECO:0000256" key="1">
    <source>
        <dbReference type="ARBA" id="ARBA00004141"/>
    </source>
</evidence>
<feature type="transmembrane region" description="Helical" evidence="5">
    <location>
        <begin position="198"/>
        <end position="217"/>
    </location>
</feature>
<dbReference type="InterPro" id="IPR019306">
    <property type="entry name" value="TMEM231"/>
</dbReference>
<evidence type="ECO:0000313" key="7">
    <source>
        <dbReference type="EMBL" id="CAJ0579774.1"/>
    </source>
</evidence>
<dbReference type="PROSITE" id="PS50850">
    <property type="entry name" value="MFS"/>
    <property type="match status" value="1"/>
</dbReference>
<evidence type="ECO:0000256" key="3">
    <source>
        <dbReference type="ARBA" id="ARBA00022989"/>
    </source>
</evidence>
<organism evidence="7 8">
    <name type="scientific">Mesorhabditis spiculigera</name>
    <dbReference type="NCBI Taxonomy" id="96644"/>
    <lineage>
        <taxon>Eukaryota</taxon>
        <taxon>Metazoa</taxon>
        <taxon>Ecdysozoa</taxon>
        <taxon>Nematoda</taxon>
        <taxon>Chromadorea</taxon>
        <taxon>Rhabditida</taxon>
        <taxon>Rhabditina</taxon>
        <taxon>Rhabditomorpha</taxon>
        <taxon>Rhabditoidea</taxon>
        <taxon>Rhabditidae</taxon>
        <taxon>Mesorhabditinae</taxon>
        <taxon>Mesorhabditis</taxon>
    </lineage>
</organism>
<feature type="transmembrane region" description="Helical" evidence="5">
    <location>
        <begin position="283"/>
        <end position="308"/>
    </location>
</feature>
<dbReference type="InterPro" id="IPR036259">
    <property type="entry name" value="MFS_trans_sf"/>
</dbReference>
<dbReference type="InterPro" id="IPR045263">
    <property type="entry name" value="GLUT"/>
</dbReference>
<keyword evidence="4 5" id="KW-0472">Membrane</keyword>
<dbReference type="EMBL" id="CATQJA010002657">
    <property type="protein sequence ID" value="CAJ0579774.1"/>
    <property type="molecule type" value="Genomic_DNA"/>
</dbReference>
<dbReference type="Gene3D" id="1.20.1250.20">
    <property type="entry name" value="MFS general substrate transporter like domains"/>
    <property type="match status" value="1"/>
</dbReference>
<evidence type="ECO:0000256" key="5">
    <source>
        <dbReference type="SAM" id="Phobius"/>
    </source>
</evidence>
<evidence type="ECO:0000256" key="4">
    <source>
        <dbReference type="ARBA" id="ARBA00023136"/>
    </source>
</evidence>
<keyword evidence="2 5" id="KW-0812">Transmembrane</keyword>
<keyword evidence="3 5" id="KW-1133">Transmembrane helix</keyword>
<comment type="caution">
    <text evidence="7">The sequence shown here is derived from an EMBL/GenBank/DDBJ whole genome shotgun (WGS) entry which is preliminary data.</text>
</comment>
<feature type="transmembrane region" description="Helical" evidence="5">
    <location>
        <begin position="168"/>
        <end position="186"/>
    </location>
</feature>
<dbReference type="PANTHER" id="PTHR23503:SF29">
    <property type="entry name" value="MAJOR FACILITATOR SUPERFAMILY (MFS) PROFILE DOMAIN-CONTAINING PROTEIN"/>
    <property type="match status" value="1"/>
</dbReference>